<evidence type="ECO:0000313" key="2">
    <source>
        <dbReference type="EMBL" id="SEE83816.1"/>
    </source>
</evidence>
<dbReference type="AlphaFoldDB" id="A0A1H5M3E4"/>
<protein>
    <submittedName>
        <fullName evidence="2">Uncharacterized protein</fullName>
    </submittedName>
</protein>
<evidence type="ECO:0000256" key="1">
    <source>
        <dbReference type="SAM" id="Phobius"/>
    </source>
</evidence>
<keyword evidence="1" id="KW-1133">Transmembrane helix</keyword>
<sequence length="165" mass="17753">METSEHASQPTPEEARAALADADEVRASVAALSATPWPVWFVVAITAMFVVLPIALGGMLAEPDWLMPRWAWLVAMLIAEVVFVALFAVAARSWQARTGVALRLDVLPKWATIPAAAVLPLVVVGAAYAFRDTRQPLWLFGGAAVGVALSVGFHLWFVRLHGKPS</sequence>
<organism evidence="2 3">
    <name type="scientific">Jiangella alba</name>
    <dbReference type="NCBI Taxonomy" id="561176"/>
    <lineage>
        <taxon>Bacteria</taxon>
        <taxon>Bacillati</taxon>
        <taxon>Actinomycetota</taxon>
        <taxon>Actinomycetes</taxon>
        <taxon>Jiangellales</taxon>
        <taxon>Jiangellaceae</taxon>
        <taxon>Jiangella</taxon>
    </lineage>
</organism>
<keyword evidence="1" id="KW-0472">Membrane</keyword>
<feature type="transmembrane region" description="Helical" evidence="1">
    <location>
        <begin position="110"/>
        <end position="130"/>
    </location>
</feature>
<evidence type="ECO:0000313" key="3">
    <source>
        <dbReference type="Proteomes" id="UP000181980"/>
    </source>
</evidence>
<proteinExistence type="predicted"/>
<accession>A0A1H5M3E4</accession>
<dbReference type="Proteomes" id="UP000181980">
    <property type="component" value="Unassembled WGS sequence"/>
</dbReference>
<feature type="transmembrane region" description="Helical" evidence="1">
    <location>
        <begin position="137"/>
        <end position="157"/>
    </location>
</feature>
<feature type="transmembrane region" description="Helical" evidence="1">
    <location>
        <begin position="37"/>
        <end position="58"/>
    </location>
</feature>
<dbReference type="RefSeq" id="WP_069113311.1">
    <property type="nucleotide sequence ID" value="NZ_FNUC01000003.1"/>
</dbReference>
<keyword evidence="3" id="KW-1185">Reference proteome</keyword>
<keyword evidence="1" id="KW-0812">Transmembrane</keyword>
<name>A0A1H5M3E4_9ACTN</name>
<reference evidence="3" key="1">
    <citation type="submission" date="2016-10" db="EMBL/GenBank/DDBJ databases">
        <authorList>
            <person name="Varghese N."/>
            <person name="Submissions S."/>
        </authorList>
    </citation>
    <scope>NUCLEOTIDE SEQUENCE [LARGE SCALE GENOMIC DNA]</scope>
    <source>
        <strain evidence="3">DSM 45237</strain>
    </source>
</reference>
<gene>
    <name evidence="2" type="ORF">SAMN04488561_2916</name>
</gene>
<dbReference type="OrthoDB" id="4186635at2"/>
<dbReference type="EMBL" id="FNUC01000003">
    <property type="protein sequence ID" value="SEE83816.1"/>
    <property type="molecule type" value="Genomic_DNA"/>
</dbReference>
<feature type="transmembrane region" description="Helical" evidence="1">
    <location>
        <begin position="70"/>
        <end position="90"/>
    </location>
</feature>